<keyword evidence="4" id="KW-1185">Reference proteome</keyword>
<feature type="compositionally biased region" description="Basic and acidic residues" evidence="1">
    <location>
        <begin position="1"/>
        <end position="10"/>
    </location>
</feature>
<organism evidence="3 4">
    <name type="scientific">Microlunatus endophyticus</name>
    <dbReference type="NCBI Taxonomy" id="1716077"/>
    <lineage>
        <taxon>Bacteria</taxon>
        <taxon>Bacillati</taxon>
        <taxon>Actinomycetota</taxon>
        <taxon>Actinomycetes</taxon>
        <taxon>Propionibacteriales</taxon>
        <taxon>Propionibacteriaceae</taxon>
        <taxon>Microlunatus</taxon>
    </lineage>
</organism>
<dbReference type="Proteomes" id="UP000613840">
    <property type="component" value="Unassembled WGS sequence"/>
</dbReference>
<protein>
    <recommendedName>
        <fullName evidence="2">GmrSD restriction endonucleases C-terminal domain-containing protein</fullName>
    </recommendedName>
</protein>
<evidence type="ECO:0000313" key="3">
    <source>
        <dbReference type="EMBL" id="GGL60270.1"/>
    </source>
</evidence>
<feature type="compositionally biased region" description="Low complexity" evidence="1">
    <location>
        <begin position="205"/>
        <end position="219"/>
    </location>
</feature>
<evidence type="ECO:0000313" key="4">
    <source>
        <dbReference type="Proteomes" id="UP000613840"/>
    </source>
</evidence>
<dbReference type="PANTHER" id="PTHR24094:SF15">
    <property type="entry name" value="AMP-DEPENDENT SYNTHETASE_LIGASE DOMAIN-CONTAINING PROTEIN-RELATED"/>
    <property type="match status" value="1"/>
</dbReference>
<sequence length="258" mass="27320">MIGQDLRPEAGEISSDRVSASQDGRNLRERLPACDLTHKQVNGCLVLNGTLQDPYTGKTIHSQRGEGTSSAVQIDHVVAESDAWQTGAQQWSADKRLDFATDTLNLYAVDGPTNDSKGDGDTATWLPPNKSFRCTYVAHQVAVKKKYGLWATTAERSAMVRVLSGCPTMKLPKRAAIPSHPAATHKPAHKSAPKPHHSSSGGGSSSSNSNTSSGGSTTNVVHPGSFCAPAGATGVTDRGTPMVRTTTATDSRNRWRSG</sequence>
<dbReference type="EMBL" id="BMMZ01000004">
    <property type="protein sequence ID" value="GGL60270.1"/>
    <property type="molecule type" value="Genomic_DNA"/>
</dbReference>
<feature type="compositionally biased region" description="Basic residues" evidence="1">
    <location>
        <begin position="186"/>
        <end position="197"/>
    </location>
</feature>
<reference evidence="3" key="2">
    <citation type="submission" date="2020-09" db="EMBL/GenBank/DDBJ databases">
        <authorList>
            <person name="Sun Q."/>
            <person name="Zhou Y."/>
        </authorList>
    </citation>
    <scope>NUCLEOTIDE SEQUENCE</scope>
    <source>
        <strain evidence="3">CGMCC 4.7306</strain>
    </source>
</reference>
<reference evidence="3" key="1">
    <citation type="journal article" date="2014" name="Int. J. Syst. Evol. Microbiol.">
        <title>Complete genome sequence of Corynebacterium casei LMG S-19264T (=DSM 44701T), isolated from a smear-ripened cheese.</title>
        <authorList>
            <consortium name="US DOE Joint Genome Institute (JGI-PGF)"/>
            <person name="Walter F."/>
            <person name="Albersmeier A."/>
            <person name="Kalinowski J."/>
            <person name="Ruckert C."/>
        </authorList>
    </citation>
    <scope>NUCLEOTIDE SEQUENCE</scope>
    <source>
        <strain evidence="3">CGMCC 4.7306</strain>
    </source>
</reference>
<comment type="caution">
    <text evidence="3">The sequence shown here is derived from an EMBL/GenBank/DDBJ whole genome shotgun (WGS) entry which is preliminary data.</text>
</comment>
<feature type="region of interest" description="Disordered" evidence="1">
    <location>
        <begin position="1"/>
        <end position="24"/>
    </location>
</feature>
<dbReference type="Pfam" id="PF07510">
    <property type="entry name" value="GmrSD_C"/>
    <property type="match status" value="1"/>
</dbReference>
<dbReference type="PANTHER" id="PTHR24094">
    <property type="entry name" value="SECRETED PROTEIN"/>
    <property type="match status" value="1"/>
</dbReference>
<dbReference type="InterPro" id="IPR011089">
    <property type="entry name" value="GmrSD_C"/>
</dbReference>
<accession>A0A917S5V7</accession>
<gene>
    <name evidence="3" type="ORF">GCM10011575_18480</name>
</gene>
<feature type="region of interest" description="Disordered" evidence="1">
    <location>
        <begin position="178"/>
        <end position="258"/>
    </location>
</feature>
<evidence type="ECO:0000259" key="2">
    <source>
        <dbReference type="Pfam" id="PF07510"/>
    </source>
</evidence>
<feature type="domain" description="GmrSD restriction endonucleases C-terminal" evidence="2">
    <location>
        <begin position="44"/>
        <end position="162"/>
    </location>
</feature>
<proteinExistence type="predicted"/>
<dbReference type="AlphaFoldDB" id="A0A917S5V7"/>
<evidence type="ECO:0000256" key="1">
    <source>
        <dbReference type="SAM" id="MobiDB-lite"/>
    </source>
</evidence>
<name>A0A917S5V7_9ACTN</name>